<evidence type="ECO:0000256" key="2">
    <source>
        <dbReference type="ARBA" id="ARBA00022679"/>
    </source>
</evidence>
<evidence type="ECO:0000256" key="3">
    <source>
        <dbReference type="ARBA" id="ARBA00022691"/>
    </source>
</evidence>
<dbReference type="AlphaFoldDB" id="A0A4V6P688"/>
<dbReference type="InterPro" id="IPR029063">
    <property type="entry name" value="SAM-dependent_MTases_sf"/>
</dbReference>
<dbReference type="PANTHER" id="PTHR43042:SF3">
    <property type="entry name" value="RIBOSOMAL RNA LARGE SUBUNIT METHYLTRANSFERASE YWBD-RELATED"/>
    <property type="match status" value="1"/>
</dbReference>
<gene>
    <name evidence="5" type="ORF">E0486_03395</name>
</gene>
<proteinExistence type="predicted"/>
<name>A0A4V6P688_9BACT</name>
<accession>A0A4V6P688</accession>
<organism evidence="5 6">
    <name type="scientific">Flaviaesturariibacter aridisoli</name>
    <dbReference type="NCBI Taxonomy" id="2545761"/>
    <lineage>
        <taxon>Bacteria</taxon>
        <taxon>Pseudomonadati</taxon>
        <taxon>Bacteroidota</taxon>
        <taxon>Chitinophagia</taxon>
        <taxon>Chitinophagales</taxon>
        <taxon>Chitinophagaceae</taxon>
        <taxon>Flaviaestuariibacter</taxon>
    </lineage>
</organism>
<dbReference type="EMBL" id="SKFH01000003">
    <property type="protein sequence ID" value="TCZ74222.1"/>
    <property type="molecule type" value="Genomic_DNA"/>
</dbReference>
<evidence type="ECO:0000313" key="5">
    <source>
        <dbReference type="EMBL" id="TCZ74222.1"/>
    </source>
</evidence>
<dbReference type="GO" id="GO:0032259">
    <property type="term" value="P:methylation"/>
    <property type="evidence" value="ECO:0007669"/>
    <property type="project" value="UniProtKB-KW"/>
</dbReference>
<evidence type="ECO:0000313" key="6">
    <source>
        <dbReference type="Proteomes" id="UP000295164"/>
    </source>
</evidence>
<dbReference type="CDD" id="cd02440">
    <property type="entry name" value="AdoMet_MTases"/>
    <property type="match status" value="1"/>
</dbReference>
<keyword evidence="2 5" id="KW-0808">Transferase</keyword>
<dbReference type="PANTHER" id="PTHR43042">
    <property type="entry name" value="SAM-DEPENDENT METHYLTRANSFERASE"/>
    <property type="match status" value="1"/>
</dbReference>
<dbReference type="InterPro" id="IPR019614">
    <property type="entry name" value="SAM-dep_methyl-trfase"/>
</dbReference>
<dbReference type="GO" id="GO:0008168">
    <property type="term" value="F:methyltransferase activity"/>
    <property type="evidence" value="ECO:0007669"/>
    <property type="project" value="UniProtKB-KW"/>
</dbReference>
<comment type="caution">
    <text evidence="5">The sequence shown here is derived from an EMBL/GenBank/DDBJ whole genome shotgun (WGS) entry which is preliminary data.</text>
</comment>
<dbReference type="Gene3D" id="3.30.750.80">
    <property type="entry name" value="RNA methyltransferase domain (HRMD) like"/>
    <property type="match status" value="1"/>
</dbReference>
<sequence>MFRNRLDKVFRHLGKSAARQGISCFRIYDHDLPEAPLLIERYGDRLYVAEYKRRHGLDDDAHAAWLQECLRIVSEVTGVAPEAIHVKLRQRKEGRQGQYQKLDEQRHEFAVSEGGLSFLVNLTDYLDTGLFLDHRITRGLVRDLADGKDLLNLFCYTGSFSVYALAGGARSVHSVDLSKTYLAWTDRNVALNFPDAGSRHQSIHADALRLLLDAREPAYDLIVLDPPTFSNSKRMDDMLEVQRDHVAMINGALRLLRPGGILFFSTNYTRFQLDVHRVESPLVKDITRATTPFDFAGKLQRYCFRIEKPTG</sequence>
<protein>
    <submittedName>
        <fullName evidence="5">SAM-dependent methyltransferase</fullName>
    </submittedName>
</protein>
<keyword evidence="6" id="KW-1185">Reference proteome</keyword>
<keyword evidence="1 5" id="KW-0489">Methyltransferase</keyword>
<keyword evidence="3" id="KW-0949">S-adenosyl-L-methionine</keyword>
<reference evidence="5 6" key="1">
    <citation type="submission" date="2019-03" db="EMBL/GenBank/DDBJ databases">
        <authorList>
            <person name="Kim M.K.M."/>
        </authorList>
    </citation>
    <scope>NUCLEOTIDE SEQUENCE [LARGE SCALE GENOMIC DNA]</scope>
    <source>
        <strain evidence="5 6">17J68-15</strain>
    </source>
</reference>
<evidence type="ECO:0000256" key="1">
    <source>
        <dbReference type="ARBA" id="ARBA00022603"/>
    </source>
</evidence>
<dbReference type="OrthoDB" id="9805492at2"/>
<dbReference type="Proteomes" id="UP000295164">
    <property type="component" value="Unassembled WGS sequence"/>
</dbReference>
<dbReference type="Gene3D" id="3.40.50.150">
    <property type="entry name" value="Vaccinia Virus protein VP39"/>
    <property type="match status" value="1"/>
</dbReference>
<dbReference type="SUPFAM" id="SSF53335">
    <property type="entry name" value="S-adenosyl-L-methionine-dependent methyltransferases"/>
    <property type="match status" value="1"/>
</dbReference>
<feature type="domain" description="S-adenosylmethionine-dependent methyltransferase" evidence="4">
    <location>
        <begin position="103"/>
        <end position="269"/>
    </location>
</feature>
<evidence type="ECO:0000259" key="4">
    <source>
        <dbReference type="Pfam" id="PF10672"/>
    </source>
</evidence>
<dbReference type="Pfam" id="PF10672">
    <property type="entry name" value="Methyltrans_SAM"/>
    <property type="match status" value="1"/>
</dbReference>